<evidence type="ECO:0000313" key="3">
    <source>
        <dbReference type="Proteomes" id="UP000673691"/>
    </source>
</evidence>
<feature type="compositionally biased region" description="Basic and acidic residues" evidence="1">
    <location>
        <begin position="366"/>
        <end position="376"/>
    </location>
</feature>
<feature type="non-terminal residue" evidence="2">
    <location>
        <position position="1"/>
    </location>
</feature>
<dbReference type="EMBL" id="JAEFCI010006820">
    <property type="protein sequence ID" value="KAG5459457.1"/>
    <property type="molecule type" value="Genomic_DNA"/>
</dbReference>
<name>A0A8H8DIV2_9FUNG</name>
<dbReference type="Proteomes" id="UP000673691">
    <property type="component" value="Unassembled WGS sequence"/>
</dbReference>
<proteinExistence type="predicted"/>
<evidence type="ECO:0000256" key="1">
    <source>
        <dbReference type="SAM" id="MobiDB-lite"/>
    </source>
</evidence>
<reference evidence="2 3" key="1">
    <citation type="journal article" name="Sci. Rep.">
        <title>Genome-scale phylogenetic analyses confirm Olpidium as the closest living zoosporic fungus to the non-flagellated, terrestrial fungi.</title>
        <authorList>
            <person name="Chang Y."/>
            <person name="Rochon D."/>
            <person name="Sekimoto S."/>
            <person name="Wang Y."/>
            <person name="Chovatia M."/>
            <person name="Sandor L."/>
            <person name="Salamov A."/>
            <person name="Grigoriev I.V."/>
            <person name="Stajich J.E."/>
            <person name="Spatafora J.W."/>
        </authorList>
    </citation>
    <scope>NUCLEOTIDE SEQUENCE [LARGE SCALE GENOMIC DNA]</scope>
    <source>
        <strain evidence="2">S191</strain>
    </source>
</reference>
<organism evidence="2 3">
    <name type="scientific">Olpidium bornovanus</name>
    <dbReference type="NCBI Taxonomy" id="278681"/>
    <lineage>
        <taxon>Eukaryota</taxon>
        <taxon>Fungi</taxon>
        <taxon>Fungi incertae sedis</taxon>
        <taxon>Olpidiomycota</taxon>
        <taxon>Olpidiomycotina</taxon>
        <taxon>Olpidiomycetes</taxon>
        <taxon>Olpidiales</taxon>
        <taxon>Olpidiaceae</taxon>
        <taxon>Olpidium</taxon>
    </lineage>
</organism>
<keyword evidence="3" id="KW-1185">Reference proteome</keyword>
<gene>
    <name evidence="2" type="ORF">BJ554DRAFT_137</name>
</gene>
<comment type="caution">
    <text evidence="2">The sequence shown here is derived from an EMBL/GenBank/DDBJ whole genome shotgun (WGS) entry which is preliminary data.</text>
</comment>
<feature type="compositionally biased region" description="Basic and acidic residues" evidence="1">
    <location>
        <begin position="401"/>
        <end position="415"/>
    </location>
</feature>
<evidence type="ECO:0000313" key="2">
    <source>
        <dbReference type="EMBL" id="KAG5459457.1"/>
    </source>
</evidence>
<sequence length="415" mass="45568">CRKKGFQDLGALYKPRSAAYAALCGAPACTQCGMARTRCGMVRAVRYGVHSVRHGARGAACWNAISGIAAPELALGSGIFRAAQRVGNSPILRPWRHHAEGSRARFYWATPSVPGGRTRWGWRRCPVCLAAAPGVPGVPGVPGGRPAAAPGGGTAVTQILKVRRAPRDAIATIESPRRPLGDTKYTKQGEKIRDAKRPFESMRQNKVPKKRLHTENSGSSGARAAFSHVLTLSDCSERGELLQGAVSTVRALSRRCRGRGFYKTAEKRNDKRMVCALTRTMKRHQFQICCEFRKWSNLPRAAPYTEEVAEMHVLDPGNVEKMWKRPKQHTTPISEKVGADAEERRPGVLEYGEGHVGTRVIVAMESPKESAIERVRPRNPQSERSNGGSGQDQLVPQHEVTGGREVDNRETECKR</sequence>
<accession>A0A8H8DIV2</accession>
<feature type="compositionally biased region" description="Polar residues" evidence="1">
    <location>
        <begin position="379"/>
        <end position="394"/>
    </location>
</feature>
<feature type="region of interest" description="Disordered" evidence="1">
    <location>
        <begin position="197"/>
        <end position="220"/>
    </location>
</feature>
<feature type="region of interest" description="Disordered" evidence="1">
    <location>
        <begin position="365"/>
        <end position="415"/>
    </location>
</feature>
<protein>
    <submittedName>
        <fullName evidence="2">Uncharacterized protein</fullName>
    </submittedName>
</protein>
<dbReference type="AlphaFoldDB" id="A0A8H8DIV2"/>